<evidence type="ECO:0000259" key="5">
    <source>
        <dbReference type="PROSITE" id="PS51296"/>
    </source>
</evidence>
<evidence type="ECO:0000313" key="6">
    <source>
        <dbReference type="EMBL" id="OQP45732.1"/>
    </source>
</evidence>
<dbReference type="AlphaFoldDB" id="A0A1V9EI45"/>
<dbReference type="STRING" id="550983.A4R26_09570"/>
<accession>A0A1V9EI45</accession>
<protein>
    <submittedName>
        <fullName evidence="6">(2Fe-2S)-binding protein</fullName>
    </submittedName>
</protein>
<dbReference type="RefSeq" id="WP_081171458.1">
    <property type="nucleotide sequence ID" value="NZ_LWBP01000254.1"/>
</dbReference>
<dbReference type="PANTHER" id="PTHR21496:SF23">
    <property type="entry name" value="3-PHENYLPROPIONATE_CINNAMIC ACID DIOXYGENASE FERREDOXIN SUBUNIT"/>
    <property type="match status" value="1"/>
</dbReference>
<name>A0A1V9EI45_9BACT</name>
<comment type="caution">
    <text evidence="6">The sequence shown here is derived from an EMBL/GenBank/DDBJ whole genome shotgun (WGS) entry which is preliminary data.</text>
</comment>
<dbReference type="OrthoDB" id="593800at2"/>
<dbReference type="Proteomes" id="UP000192276">
    <property type="component" value="Unassembled WGS sequence"/>
</dbReference>
<evidence type="ECO:0000256" key="4">
    <source>
        <dbReference type="ARBA" id="ARBA00023014"/>
    </source>
</evidence>
<organism evidence="6 7">
    <name type="scientific">Niastella populi</name>
    <dbReference type="NCBI Taxonomy" id="550983"/>
    <lineage>
        <taxon>Bacteria</taxon>
        <taxon>Pseudomonadati</taxon>
        <taxon>Bacteroidota</taxon>
        <taxon>Chitinophagia</taxon>
        <taxon>Chitinophagales</taxon>
        <taxon>Chitinophagaceae</taxon>
        <taxon>Niastella</taxon>
    </lineage>
</organism>
<dbReference type="GO" id="GO:0046872">
    <property type="term" value="F:metal ion binding"/>
    <property type="evidence" value="ECO:0007669"/>
    <property type="project" value="UniProtKB-KW"/>
</dbReference>
<dbReference type="InterPro" id="IPR036922">
    <property type="entry name" value="Rieske_2Fe-2S_sf"/>
</dbReference>
<dbReference type="Gene3D" id="2.102.10.10">
    <property type="entry name" value="Rieske [2Fe-2S] iron-sulphur domain"/>
    <property type="match status" value="1"/>
</dbReference>
<reference evidence="7" key="1">
    <citation type="submission" date="2016-04" db="EMBL/GenBank/DDBJ databases">
        <authorList>
            <person name="Chen L."/>
            <person name="Zhuang W."/>
            <person name="Wang G."/>
        </authorList>
    </citation>
    <scope>NUCLEOTIDE SEQUENCE [LARGE SCALE GENOMIC DNA]</scope>
    <source>
        <strain evidence="7">208</strain>
    </source>
</reference>
<keyword evidence="1" id="KW-0001">2Fe-2S</keyword>
<dbReference type="InterPro" id="IPR017941">
    <property type="entry name" value="Rieske_2Fe-2S"/>
</dbReference>
<feature type="domain" description="Rieske" evidence="5">
    <location>
        <begin position="15"/>
        <end position="107"/>
    </location>
</feature>
<evidence type="ECO:0000256" key="2">
    <source>
        <dbReference type="ARBA" id="ARBA00022723"/>
    </source>
</evidence>
<evidence type="ECO:0000256" key="1">
    <source>
        <dbReference type="ARBA" id="ARBA00022714"/>
    </source>
</evidence>
<keyword evidence="7" id="KW-1185">Reference proteome</keyword>
<gene>
    <name evidence="6" type="ORF">A4R26_09570</name>
</gene>
<evidence type="ECO:0000256" key="3">
    <source>
        <dbReference type="ARBA" id="ARBA00023004"/>
    </source>
</evidence>
<dbReference type="PROSITE" id="PS51296">
    <property type="entry name" value="RIESKE"/>
    <property type="match status" value="1"/>
</dbReference>
<keyword evidence="2" id="KW-0479">Metal-binding</keyword>
<dbReference type="GO" id="GO:0051537">
    <property type="term" value="F:2 iron, 2 sulfur cluster binding"/>
    <property type="evidence" value="ECO:0007669"/>
    <property type="project" value="UniProtKB-KW"/>
</dbReference>
<sequence length="118" mass="13218">MTEKKYQYHQVAEHPSVLTFSEHGIAVTDVKGKKICLTRHRDQWFAFAYKCPHASGIMADGYVDAVGNVVCPVHRYKFSLQNGRNTSGEGYYLKTYPVEVRGEALFVGLPDGGLFGLF</sequence>
<evidence type="ECO:0000313" key="7">
    <source>
        <dbReference type="Proteomes" id="UP000192276"/>
    </source>
</evidence>
<proteinExistence type="predicted"/>
<dbReference type="PANTHER" id="PTHR21496">
    <property type="entry name" value="FERREDOXIN-RELATED"/>
    <property type="match status" value="1"/>
</dbReference>
<dbReference type="EMBL" id="LWBP01000254">
    <property type="protein sequence ID" value="OQP45732.1"/>
    <property type="molecule type" value="Genomic_DNA"/>
</dbReference>
<dbReference type="Pfam" id="PF00355">
    <property type="entry name" value="Rieske"/>
    <property type="match status" value="1"/>
</dbReference>
<dbReference type="SUPFAM" id="SSF50022">
    <property type="entry name" value="ISP domain"/>
    <property type="match status" value="1"/>
</dbReference>
<keyword evidence="3" id="KW-0408">Iron</keyword>
<keyword evidence="4" id="KW-0411">Iron-sulfur</keyword>